<protein>
    <recommendedName>
        <fullName evidence="3">DUF2892 domain-containing protein</fullName>
    </recommendedName>
</protein>
<accession>A0ABS4WIV5</accession>
<proteinExistence type="predicted"/>
<name>A0ABS4WIV5_9MICC</name>
<sequence>MRDRLIWLVVGVVLAAMAASLWSDAWVAALGAAAAAAYSLLAAIRGRCFGDACALSAIDAESVEKVQETARE</sequence>
<comment type="caution">
    <text evidence="1">The sequence shown here is derived from an EMBL/GenBank/DDBJ whole genome shotgun (WGS) entry which is preliminary data.</text>
</comment>
<dbReference type="EMBL" id="JAGIOE010000001">
    <property type="protein sequence ID" value="MBP2376126.1"/>
    <property type="molecule type" value="Genomic_DNA"/>
</dbReference>
<evidence type="ECO:0000313" key="2">
    <source>
        <dbReference type="Proteomes" id="UP000766570"/>
    </source>
</evidence>
<evidence type="ECO:0008006" key="3">
    <source>
        <dbReference type="Google" id="ProtNLM"/>
    </source>
</evidence>
<dbReference type="RefSeq" id="WP_209910682.1">
    <property type="nucleotide sequence ID" value="NZ_BAAAMI010000003.1"/>
</dbReference>
<evidence type="ECO:0000313" key="1">
    <source>
        <dbReference type="EMBL" id="MBP2376126.1"/>
    </source>
</evidence>
<keyword evidence="2" id="KW-1185">Reference proteome</keyword>
<organism evidence="1 2">
    <name type="scientific">Paeniglutamicibacter psychrophenolicus</name>
    <dbReference type="NCBI Taxonomy" id="257454"/>
    <lineage>
        <taxon>Bacteria</taxon>
        <taxon>Bacillati</taxon>
        <taxon>Actinomycetota</taxon>
        <taxon>Actinomycetes</taxon>
        <taxon>Micrococcales</taxon>
        <taxon>Micrococcaceae</taxon>
        <taxon>Paeniglutamicibacter</taxon>
    </lineage>
</organism>
<dbReference type="Proteomes" id="UP000766570">
    <property type="component" value="Unassembled WGS sequence"/>
</dbReference>
<gene>
    <name evidence="1" type="ORF">JOF46_004038</name>
</gene>
<reference evidence="1 2" key="1">
    <citation type="submission" date="2021-03" db="EMBL/GenBank/DDBJ databases">
        <title>Sequencing the genomes of 1000 actinobacteria strains.</title>
        <authorList>
            <person name="Klenk H.-P."/>
        </authorList>
    </citation>
    <scope>NUCLEOTIDE SEQUENCE [LARGE SCALE GENOMIC DNA]</scope>
    <source>
        <strain evidence="1 2">DSM 15454</strain>
    </source>
</reference>